<comment type="caution">
    <text evidence="1">The sequence shown here is derived from an EMBL/GenBank/DDBJ whole genome shotgun (WGS) entry which is preliminary data.</text>
</comment>
<organism evidence="1 2">
    <name type="scientific">Leishmania naiffi</name>
    <dbReference type="NCBI Taxonomy" id="5678"/>
    <lineage>
        <taxon>Eukaryota</taxon>
        <taxon>Discoba</taxon>
        <taxon>Euglenozoa</taxon>
        <taxon>Kinetoplastea</taxon>
        <taxon>Metakinetoplastina</taxon>
        <taxon>Trypanosomatida</taxon>
        <taxon>Trypanosomatidae</taxon>
        <taxon>Leishmaniinae</taxon>
        <taxon>Leishmania</taxon>
        <taxon>Leishmania naiffi species complex</taxon>
    </lineage>
</organism>
<dbReference type="AlphaFoldDB" id="A0AAW3C995"/>
<reference evidence="1 2" key="1">
    <citation type="submission" date="2024-02" db="EMBL/GenBank/DDBJ databases">
        <title>FIRST GENOME SEQUENCES OF Leishmania (Viannia) shawi, Leishmania (Viannia) lindenbergi AND Leishmania (Viannia) utingensis.</title>
        <authorList>
            <person name="Resadore F."/>
            <person name="Custodio M.G.F."/>
            <person name="Boite M.C."/>
            <person name="Cupolillo E."/>
            <person name="Ferreira G.E.M."/>
        </authorList>
    </citation>
    <scope>NUCLEOTIDE SEQUENCE [LARGE SCALE GENOMIC DNA]</scope>
    <source>
        <strain evidence="1 2">MDAS/BR/1979/M5533</strain>
    </source>
</reference>
<accession>A0AAW3C995</accession>
<protein>
    <submittedName>
        <fullName evidence="1">Uncharacterized protein</fullName>
    </submittedName>
</protein>
<sequence>MTYDANMVNSIACGFDRGYVAECTLNDVLLVVSSSGGATTPSTEEGASSKSGGCCGGGSDGCRMRVANNALTSFTVRLVRTVAAMRRGCSGVSCCSSCKCWMELPESTENAACAGGGVSPEGCATGAAGAVIAAGGCTDGSIGDAGSAMAAYPSGYCGDLTATQRQPRAALSPFADVQTLLVHPGNDVPLDAMQKLASAFQGLGDCGGTHKGQLNKPSIGRQAEAMVLAAMHHTSHLAPDTRIQGILCELKQLLAFLDSNAAVTDGAAQTGSADCTTTLPQHVMQVRMLANIVGALLCRSAEDAMPYVEAILVTFAQMPLSALPLRARRRDKAVAAQEQHHAEQVKHSQVLKASRTCRGPGTTTPATTVTGASVACSLVKRQRPVLFLSLDALVDEVWPSRCWRW</sequence>
<gene>
    <name evidence="1" type="ORF">Q4I28_000251</name>
</gene>
<name>A0AAW3C995_9TRYP</name>
<dbReference type="Proteomes" id="UP001501274">
    <property type="component" value="Unassembled WGS sequence"/>
</dbReference>
<keyword evidence="2" id="KW-1185">Reference proteome</keyword>
<evidence type="ECO:0000313" key="1">
    <source>
        <dbReference type="EMBL" id="KAL0531297.1"/>
    </source>
</evidence>
<proteinExistence type="predicted"/>
<evidence type="ECO:0000313" key="2">
    <source>
        <dbReference type="Proteomes" id="UP001501274"/>
    </source>
</evidence>
<dbReference type="EMBL" id="JBAMZN010000001">
    <property type="protein sequence ID" value="KAL0531297.1"/>
    <property type="molecule type" value="Genomic_DNA"/>
</dbReference>